<protein>
    <recommendedName>
        <fullName evidence="3">PTS HPr component phosphorylation site</fullName>
    </recommendedName>
</protein>
<dbReference type="STRING" id="1122155.SAMN02745158_01520"/>
<proteinExistence type="predicted"/>
<keyword evidence="2" id="KW-1185">Reference proteome</keyword>
<dbReference type="InterPro" id="IPR035895">
    <property type="entry name" value="HPr-like_sf"/>
</dbReference>
<sequence length="65" mass="7177">MKTETIIFHSPEEIVQFVESVQKYDFDVDLKYGHIVVDGKSLLGALAVGTNHKVEVCMHTGDSAV</sequence>
<dbReference type="SUPFAM" id="SSF55594">
    <property type="entry name" value="HPr-like"/>
    <property type="match status" value="1"/>
</dbReference>
<dbReference type="Proteomes" id="UP000184245">
    <property type="component" value="Unassembled WGS sequence"/>
</dbReference>
<gene>
    <name evidence="1" type="ORF">SAMN02745158_01520</name>
</gene>
<dbReference type="EMBL" id="FQVI01000006">
    <property type="protein sequence ID" value="SHE78278.1"/>
    <property type="molecule type" value="Genomic_DNA"/>
</dbReference>
<dbReference type="RefSeq" id="WP_072850517.1">
    <property type="nucleotide sequence ID" value="NZ_FQVI01000006.1"/>
</dbReference>
<accession>A0A1M4WAI1</accession>
<reference evidence="1 2" key="1">
    <citation type="submission" date="2016-11" db="EMBL/GenBank/DDBJ databases">
        <authorList>
            <person name="Jaros S."/>
            <person name="Januszkiewicz K."/>
            <person name="Wedrychowicz H."/>
        </authorList>
    </citation>
    <scope>NUCLEOTIDE SEQUENCE [LARGE SCALE GENOMIC DNA]</scope>
    <source>
        <strain evidence="1 2">DSM 17459</strain>
    </source>
</reference>
<organism evidence="1 2">
    <name type="scientific">Lactonifactor longoviformis DSM 17459</name>
    <dbReference type="NCBI Taxonomy" id="1122155"/>
    <lineage>
        <taxon>Bacteria</taxon>
        <taxon>Bacillati</taxon>
        <taxon>Bacillota</taxon>
        <taxon>Clostridia</taxon>
        <taxon>Eubacteriales</taxon>
        <taxon>Clostridiaceae</taxon>
        <taxon>Lactonifactor</taxon>
    </lineage>
</organism>
<evidence type="ECO:0000313" key="1">
    <source>
        <dbReference type="EMBL" id="SHE78278.1"/>
    </source>
</evidence>
<evidence type="ECO:0000313" key="2">
    <source>
        <dbReference type="Proteomes" id="UP000184245"/>
    </source>
</evidence>
<dbReference type="AlphaFoldDB" id="A0A1M4WAI1"/>
<dbReference type="OrthoDB" id="2051287at2"/>
<evidence type="ECO:0008006" key="3">
    <source>
        <dbReference type="Google" id="ProtNLM"/>
    </source>
</evidence>
<name>A0A1M4WAI1_9CLOT</name>
<dbReference type="Gene3D" id="3.30.1340.10">
    <property type="entry name" value="HPr-like"/>
    <property type="match status" value="1"/>
</dbReference>